<evidence type="ECO:0000313" key="2">
    <source>
        <dbReference type="Proteomes" id="UP000290565"/>
    </source>
</evidence>
<organism evidence="1 2">
    <name type="scientific">Bradyrhizobium zhanjiangense</name>
    <dbReference type="NCBI Taxonomy" id="1325107"/>
    <lineage>
        <taxon>Bacteria</taxon>
        <taxon>Pseudomonadati</taxon>
        <taxon>Pseudomonadota</taxon>
        <taxon>Alphaproteobacteria</taxon>
        <taxon>Hyphomicrobiales</taxon>
        <taxon>Nitrobacteraceae</taxon>
        <taxon>Bradyrhizobium</taxon>
    </lineage>
</organism>
<name>A0A4Q0SEU7_9BRAD</name>
<dbReference type="EMBL" id="LBJM01000064">
    <property type="protein sequence ID" value="RXH37953.1"/>
    <property type="molecule type" value="Genomic_DNA"/>
</dbReference>
<accession>A0A4Q0SEU7</accession>
<dbReference type="AlphaFoldDB" id="A0A4Q0SEU7"/>
<comment type="caution">
    <text evidence="1">The sequence shown here is derived from an EMBL/GenBank/DDBJ whole genome shotgun (WGS) entry which is preliminary data.</text>
</comment>
<proteinExistence type="predicted"/>
<evidence type="ECO:0000313" key="1">
    <source>
        <dbReference type="EMBL" id="RXH37953.1"/>
    </source>
</evidence>
<reference evidence="1 2" key="1">
    <citation type="submission" date="2015-04" db="EMBL/GenBank/DDBJ databases">
        <title>Comparative genomics of rhizobia nodulating Arachis hypogaea in China.</title>
        <authorList>
            <person name="Li Y."/>
        </authorList>
    </citation>
    <scope>NUCLEOTIDE SEQUENCE [LARGE SCALE GENOMIC DNA]</scope>
    <source>
        <strain evidence="1 2">CCBAU 51787</strain>
    </source>
</reference>
<gene>
    <name evidence="1" type="ORF">XH94_23830</name>
</gene>
<dbReference type="RefSeq" id="WP_128946120.1">
    <property type="nucleotide sequence ID" value="NZ_LBJM01000064.1"/>
</dbReference>
<protein>
    <submittedName>
        <fullName evidence="1">Uncharacterized protein</fullName>
    </submittedName>
</protein>
<dbReference type="Proteomes" id="UP000290565">
    <property type="component" value="Unassembled WGS sequence"/>
</dbReference>
<sequence length="298" mass="34059">MPRKLAPFLRNVTSDGLAAENLQAPLHGRDTPRENEESGVFYVAVGSDAEKMKNHLAFQRSVPFSRRRWICDPEKSYTIKLIAFPYRSTAESAIEIYLALGKPSVEVAFEDLPYLLEDCSEMLVPETDDLVLMLLGMRLGPIQHSLRQQRDDEIARCLQDPESAREACALLNARDKLYGRNVLAGVGELPWSVPLTERAVLPARAVHRDGNAVFFQGEWRFMPLADFWHRYGNPRLTPYDDLPRKWWYSDLKRANLPKPSVETVDDEDDGRIFIADVEDDDDDRTFISDLDESFSSRP</sequence>